<dbReference type="AlphaFoldDB" id="A0AAD9PNX2"/>
<evidence type="ECO:0000313" key="1">
    <source>
        <dbReference type="EMBL" id="KAK2197833.1"/>
    </source>
</evidence>
<comment type="caution">
    <text evidence="1">The sequence shown here is derived from an EMBL/GenBank/DDBJ whole genome shotgun (WGS) entry which is preliminary data.</text>
</comment>
<dbReference type="GeneID" id="94335134"/>
<dbReference type="InterPro" id="IPR036671">
    <property type="entry name" value="DPH_MB_sf"/>
</dbReference>
<dbReference type="Gene3D" id="3.10.660.10">
    <property type="entry name" value="DPH Zinc finger"/>
    <property type="match status" value="1"/>
</dbReference>
<proteinExistence type="predicted"/>
<organism evidence="1 2">
    <name type="scientific">Babesia duncani</name>
    <dbReference type="NCBI Taxonomy" id="323732"/>
    <lineage>
        <taxon>Eukaryota</taxon>
        <taxon>Sar</taxon>
        <taxon>Alveolata</taxon>
        <taxon>Apicomplexa</taxon>
        <taxon>Aconoidasida</taxon>
        <taxon>Piroplasmida</taxon>
        <taxon>Babesiidae</taxon>
        <taxon>Babesia</taxon>
    </lineage>
</organism>
<dbReference type="InterPro" id="IPR036869">
    <property type="entry name" value="J_dom_sf"/>
</dbReference>
<name>A0AAD9PNX2_9APIC</name>
<keyword evidence="2" id="KW-1185">Reference proteome</keyword>
<dbReference type="RefSeq" id="XP_067804675.1">
    <property type="nucleotide sequence ID" value="XM_067945884.1"/>
</dbReference>
<dbReference type="EMBL" id="JALLKP010000001">
    <property type="protein sequence ID" value="KAK2197833.1"/>
    <property type="molecule type" value="Genomic_DNA"/>
</dbReference>
<sequence>MFDIEALTEAADILHLRVCRDCRITFLDVKHAYFKRLRTVHPDKFGSVTAYLQVVEAFKLLKSFFYSCKKELHRSFYNELDSESLSYFQDENCYYFTCACGDIQIIKLMALALGVKVYPCASCSRVYYID</sequence>
<protein>
    <submittedName>
        <fullName evidence="1">Bifunctional DPH-type metal-binding domain superfamily/Chaperone J-domain superfamily</fullName>
    </submittedName>
</protein>
<dbReference type="KEGG" id="bdw:94335134"/>
<dbReference type="SUPFAM" id="SSF144217">
    <property type="entry name" value="CSL zinc finger"/>
    <property type="match status" value="1"/>
</dbReference>
<accession>A0AAD9PNX2</accession>
<evidence type="ECO:0000313" key="2">
    <source>
        <dbReference type="Proteomes" id="UP001214638"/>
    </source>
</evidence>
<dbReference type="Proteomes" id="UP001214638">
    <property type="component" value="Unassembled WGS sequence"/>
</dbReference>
<dbReference type="Gene3D" id="1.10.287.110">
    <property type="entry name" value="DnaJ domain"/>
    <property type="match status" value="1"/>
</dbReference>
<dbReference type="SUPFAM" id="SSF46565">
    <property type="entry name" value="Chaperone J-domain"/>
    <property type="match status" value="1"/>
</dbReference>
<gene>
    <name evidence="1" type="ORF">BdWA1_000836</name>
</gene>
<reference evidence="1" key="1">
    <citation type="journal article" date="2023" name="Nat. Microbiol.">
        <title>Babesia duncani multi-omics identifies virulence factors and drug targets.</title>
        <authorList>
            <person name="Singh P."/>
            <person name="Lonardi S."/>
            <person name="Liang Q."/>
            <person name="Vydyam P."/>
            <person name="Khabirova E."/>
            <person name="Fang T."/>
            <person name="Gihaz S."/>
            <person name="Thekkiniath J."/>
            <person name="Munshi M."/>
            <person name="Abel S."/>
            <person name="Ciampossin L."/>
            <person name="Batugedara G."/>
            <person name="Gupta M."/>
            <person name="Lu X.M."/>
            <person name="Lenz T."/>
            <person name="Chakravarty S."/>
            <person name="Cornillot E."/>
            <person name="Hu Y."/>
            <person name="Ma W."/>
            <person name="Gonzalez L.M."/>
            <person name="Sanchez S."/>
            <person name="Estrada K."/>
            <person name="Sanchez-Flores A."/>
            <person name="Montero E."/>
            <person name="Harb O.S."/>
            <person name="Le Roch K.G."/>
            <person name="Mamoun C.B."/>
        </authorList>
    </citation>
    <scope>NUCLEOTIDE SEQUENCE</scope>
    <source>
        <strain evidence="1">WA1</strain>
    </source>
</reference>